<reference evidence="1 2" key="1">
    <citation type="submission" date="2019-03" db="EMBL/GenBank/DDBJ databases">
        <title>Three New Species of Nocardioides, Nocardioides euryhalodurans sp. nov., Nocardioides seonyuensis sp. nov. and Nocardioides eburneoflavus sp. nov. Iolated from Soil.</title>
        <authorList>
            <person name="Roh S.G."/>
            <person name="Lee C."/>
            <person name="Kim M.-K."/>
            <person name="Kim S.B."/>
        </authorList>
    </citation>
    <scope>NUCLEOTIDE SEQUENCE [LARGE SCALE GENOMIC DNA]</scope>
    <source>
        <strain evidence="1 2">MMS17-SY207-3</strain>
    </source>
</reference>
<proteinExistence type="predicted"/>
<dbReference type="KEGG" id="nsn:EXE58_10595"/>
<dbReference type="AlphaFoldDB" id="A0A4P7IGS4"/>
<dbReference type="SUPFAM" id="SSF53795">
    <property type="entry name" value="PEP carboxykinase-like"/>
    <property type="match status" value="1"/>
</dbReference>
<name>A0A4P7IGS4_9ACTN</name>
<dbReference type="Proteomes" id="UP000294853">
    <property type="component" value="Chromosome"/>
</dbReference>
<dbReference type="OrthoDB" id="4793383at2"/>
<accession>A0A4P7IGS4</accession>
<dbReference type="InterPro" id="IPR027417">
    <property type="entry name" value="P-loop_NTPase"/>
</dbReference>
<gene>
    <name evidence="1" type="ORF">EXE58_10595</name>
</gene>
<keyword evidence="2" id="KW-1185">Reference proteome</keyword>
<evidence type="ECO:0000313" key="2">
    <source>
        <dbReference type="Proteomes" id="UP000294853"/>
    </source>
</evidence>
<dbReference type="Gene3D" id="3.40.50.300">
    <property type="entry name" value="P-loop containing nucleotide triphosphate hydrolases"/>
    <property type="match status" value="1"/>
</dbReference>
<sequence length="263" mass="27409">MTAREVTCLRVAALGVVVPLEVHGADLGRAVAAAWRDALTDLAPSTETVSAALGRDVGARVTGDNVEEVLHHLSPAVTTVAIGARAGALVMLHAAALADPESGRTAVLVAPSGTGKTTASRALGGRFAYLSDETAAIESDGRVLPYRKPLSIIEGSHLKAQVAPSDLGLVTTERDCRLATLVLLDRAPEHAGPPAVEQLDTVDAVAEIARQASYLPSLDRPLHRLADLIHLAGGVRRVTYAEATDLEDVLADLLALEPRDLVS</sequence>
<organism evidence="1 2">
    <name type="scientific">Nocardioides seonyuensis</name>
    <dbReference type="NCBI Taxonomy" id="2518371"/>
    <lineage>
        <taxon>Bacteria</taxon>
        <taxon>Bacillati</taxon>
        <taxon>Actinomycetota</taxon>
        <taxon>Actinomycetes</taxon>
        <taxon>Propionibacteriales</taxon>
        <taxon>Nocardioidaceae</taxon>
        <taxon>Nocardioides</taxon>
    </lineage>
</organism>
<dbReference type="RefSeq" id="WP_135267854.1">
    <property type="nucleotide sequence ID" value="NZ_CP038436.1"/>
</dbReference>
<protein>
    <submittedName>
        <fullName evidence="1">Uncharacterized protein</fullName>
    </submittedName>
</protein>
<dbReference type="EMBL" id="CP038436">
    <property type="protein sequence ID" value="QBX55863.1"/>
    <property type="molecule type" value="Genomic_DNA"/>
</dbReference>
<evidence type="ECO:0000313" key="1">
    <source>
        <dbReference type="EMBL" id="QBX55863.1"/>
    </source>
</evidence>